<reference evidence="1" key="1">
    <citation type="submission" date="2014-12" db="EMBL/GenBank/DDBJ databases">
        <title>Parallel Evolution in Life History Adaptation Evident in the Tissue-Specific Poeciliopsis prolifica transcriptome.</title>
        <authorList>
            <person name="Jue N.K."/>
            <person name="Foley R.J."/>
            <person name="Obergfell C."/>
            <person name="Reznick D.N."/>
            <person name="O'Neill R.J."/>
            <person name="O'Neill M.J."/>
        </authorList>
    </citation>
    <scope>NUCLEOTIDE SEQUENCE</scope>
</reference>
<gene>
    <name evidence="1" type="primary">PPUP8221</name>
</gene>
<evidence type="ECO:0000313" key="1">
    <source>
        <dbReference type="EMBL" id="JAO05978.1"/>
    </source>
</evidence>
<protein>
    <submittedName>
        <fullName evidence="1">PPUP8221</fullName>
    </submittedName>
</protein>
<dbReference type="AlphaFoldDB" id="A0A0S7EWB9"/>
<accession>A0A0S7EWB9</accession>
<organism evidence="1">
    <name type="scientific">Poeciliopsis prolifica</name>
    <name type="common">blackstripe livebearer</name>
    <dbReference type="NCBI Taxonomy" id="188132"/>
    <lineage>
        <taxon>Eukaryota</taxon>
        <taxon>Metazoa</taxon>
        <taxon>Chordata</taxon>
        <taxon>Craniata</taxon>
        <taxon>Vertebrata</taxon>
        <taxon>Euteleostomi</taxon>
        <taxon>Actinopterygii</taxon>
        <taxon>Neopterygii</taxon>
        <taxon>Teleostei</taxon>
        <taxon>Neoteleostei</taxon>
        <taxon>Acanthomorphata</taxon>
        <taxon>Ovalentaria</taxon>
        <taxon>Atherinomorphae</taxon>
        <taxon>Cyprinodontiformes</taxon>
        <taxon>Poeciliidae</taxon>
        <taxon>Poeciliinae</taxon>
        <taxon>Poeciliopsis</taxon>
    </lineage>
</organism>
<dbReference type="EMBL" id="GBYX01475698">
    <property type="protein sequence ID" value="JAO05978.1"/>
    <property type="molecule type" value="Transcribed_RNA"/>
</dbReference>
<name>A0A0S7EWB9_9TELE</name>
<proteinExistence type="predicted"/>
<sequence length="101" mass="10860">ITRINHQPGNLPPPCHLCSQSLAAPTTDTVPLKTSLAGWRLRPPVRLMGPMGIQAIQERVGCIPAGSSSWGRGVDSCYTFCESVHMERRGSSPGKPTHNSL</sequence>
<feature type="non-terminal residue" evidence="1">
    <location>
        <position position="1"/>
    </location>
</feature>